<name>A0A135VAG3_9PEZI</name>
<accession>A0A135VAG3</accession>
<dbReference type="Pfam" id="PF00082">
    <property type="entry name" value="Peptidase_S8"/>
    <property type="match status" value="1"/>
</dbReference>
<dbReference type="AlphaFoldDB" id="A0A135VAG3"/>
<keyword evidence="5" id="KW-1185">Reference proteome</keyword>
<dbReference type="GO" id="GO:0006508">
    <property type="term" value="P:proteolysis"/>
    <property type="evidence" value="ECO:0007669"/>
    <property type="project" value="InterPro"/>
</dbReference>
<dbReference type="InterPro" id="IPR023827">
    <property type="entry name" value="Peptidase_S8_Asp-AS"/>
</dbReference>
<protein>
    <recommendedName>
        <fullName evidence="3">Peptidase S8/S53 domain-containing protein</fullName>
    </recommendedName>
</protein>
<dbReference type="PANTHER" id="PTHR35391:SF5">
    <property type="entry name" value="DUF6590 DOMAIN-CONTAINING PROTEIN"/>
    <property type="match status" value="1"/>
</dbReference>
<dbReference type="SUPFAM" id="SSF52743">
    <property type="entry name" value="Subtilisin-like"/>
    <property type="match status" value="1"/>
</dbReference>
<feature type="compositionally biased region" description="Low complexity" evidence="2">
    <location>
        <begin position="119"/>
        <end position="129"/>
    </location>
</feature>
<organism evidence="4 5">
    <name type="scientific">Colletotrichum salicis</name>
    <dbReference type="NCBI Taxonomy" id="1209931"/>
    <lineage>
        <taxon>Eukaryota</taxon>
        <taxon>Fungi</taxon>
        <taxon>Dikarya</taxon>
        <taxon>Ascomycota</taxon>
        <taxon>Pezizomycotina</taxon>
        <taxon>Sordariomycetes</taxon>
        <taxon>Hypocreomycetidae</taxon>
        <taxon>Glomerellales</taxon>
        <taxon>Glomerellaceae</taxon>
        <taxon>Colletotrichum</taxon>
        <taxon>Colletotrichum acutatum species complex</taxon>
    </lineage>
</organism>
<dbReference type="STRING" id="1209931.A0A135VAG3"/>
<dbReference type="EMBL" id="JFFI01000007">
    <property type="protein sequence ID" value="KXH69684.1"/>
    <property type="molecule type" value="Genomic_DNA"/>
</dbReference>
<feature type="region of interest" description="Disordered" evidence="2">
    <location>
        <begin position="114"/>
        <end position="136"/>
    </location>
</feature>
<dbReference type="Proteomes" id="UP000070121">
    <property type="component" value="Unassembled WGS sequence"/>
</dbReference>
<gene>
    <name evidence="4" type="ORF">CSAL01_12615</name>
</gene>
<sequence>MDTHPILQRSLDCEAAFERLIISLGCASAPEWVEDCQANFNIWAASIKAKSSGKSSLDHRVRDRKDVSRVICDYLDGLLEALERILEIGSMGFIETETPEISVYRQEALDVRGDDKSDSSISESTTSSDSAEEDSLESLYKEQRTYVYKIMDKLARLSMAIRKSGTKYRYAKIDAQLNENDFEDFRSYQVALLKISQGRQNQSQLCTSTEWVEWMESSGANLSQSPGLLASPIQQRLIQTNILRRHRMQHANRNIPRLARPSKAKNKEELGMDKQIHDKETVYQRNTVASSSRVLSPEPVKALNLDSELLNKAKFAKTESAGPTATKLGSNFDVQKVVARGAFSTTTTRATHTGINQEYPRCPKDCASWDEMFVTSSDLVEHIRQRHGEPSWICEFCVPLLTHSECVFGSSSEWEAHMAEAHPSALLSSQLPMLAEMSKTTKLPSIPCPICGLIDDEQPKDHLSEHVLQHIHEFALLSLPWPTVEDGEITSINSDVAPQMDERQAESVASDMTESDSPDTPDKVFDPEYRKYLQLQLGELRDLSLDVKPSERQNEGQTHSTAVSRDNPRYAEITVLLKTVQAVTSMLSLIPGEYHSLSADVRDRWESSLPKLKQILRWVLVENRDRLEEHAHFINQDLEEVISLIQNEKHSSINNVSSPSQKWLQQFEVINRQLGPAEDHNRVKVAILDTGCNLNNPIFQDSKILHRLLGHWSDSFVESAQMVDEDPRQHGTLLAALLLRLLPEASIFIVRVAKYSQDLPHARLHTAEAIKYAAMHWSVDIFIMAFGFERPGESIESAIREAEKLKQDKVLFFAAANNDKTTAHELLPARYDSVISVHGARHDGTFIQECNPQRHRKGLLRNIYGTLGEDLSLGPGQPTLSGCSLATTIMAAIAACTLRFMSQREVSLGQLLTIMGTRDGTLSLFDIMTGDQNERQAGLRFVEPCQLFKDSDKGLENALALVQQSLQSCYNRFPHSKTQYFQRSAFFFVDTWIQPRDTIALGDIISHPLAPSTRLGKFGSRVTWSEAFETPDFQHSLGVVKQPLIEDYIRILRRLLGTSERVNCDDFLLTATSIETVRFDPLKFVIDMAMWPDSLVKSQASLGEKKPMFVVTGLKIAKGLTLSRKAGGTYDGDTKLSKDAHVPPFQYPKYLGDGKFLFCQILPENDPRMLSRISLNSIVKPASSVRLESNAQNFQPEHRSDLDLPVEYGDMIIAYSLRKITSKQVDDRYVFDQEHFPPDNSFNLSDWEWEI</sequence>
<feature type="region of interest" description="Disordered" evidence="2">
    <location>
        <begin position="492"/>
        <end position="525"/>
    </location>
</feature>
<keyword evidence="1" id="KW-0378">Hydrolase</keyword>
<proteinExistence type="predicted"/>
<dbReference type="CDD" id="cd00306">
    <property type="entry name" value="Peptidases_S8_S53"/>
    <property type="match status" value="1"/>
</dbReference>
<evidence type="ECO:0000313" key="4">
    <source>
        <dbReference type="EMBL" id="KXH69684.1"/>
    </source>
</evidence>
<evidence type="ECO:0000313" key="5">
    <source>
        <dbReference type="Proteomes" id="UP000070121"/>
    </source>
</evidence>
<dbReference type="OrthoDB" id="4849583at2759"/>
<feature type="domain" description="Peptidase S8/S53" evidence="3">
    <location>
        <begin position="682"/>
        <end position="841"/>
    </location>
</feature>
<dbReference type="InterPro" id="IPR000209">
    <property type="entry name" value="Peptidase_S8/S53_dom"/>
</dbReference>
<dbReference type="InterPro" id="IPR036852">
    <property type="entry name" value="Peptidase_S8/S53_dom_sf"/>
</dbReference>
<dbReference type="PROSITE" id="PS00136">
    <property type="entry name" value="SUBTILASE_ASP"/>
    <property type="match status" value="1"/>
</dbReference>
<dbReference type="Gene3D" id="3.40.50.200">
    <property type="entry name" value="Peptidase S8/S53 domain"/>
    <property type="match status" value="1"/>
</dbReference>
<comment type="caution">
    <text evidence="4">The sequence shown here is derived from an EMBL/GenBank/DDBJ whole genome shotgun (WGS) entry which is preliminary data.</text>
</comment>
<dbReference type="PANTHER" id="PTHR35391">
    <property type="entry name" value="C2H2-TYPE DOMAIN-CONTAINING PROTEIN-RELATED"/>
    <property type="match status" value="1"/>
</dbReference>
<dbReference type="GO" id="GO:0004252">
    <property type="term" value="F:serine-type endopeptidase activity"/>
    <property type="evidence" value="ECO:0007669"/>
    <property type="project" value="InterPro"/>
</dbReference>
<evidence type="ECO:0000256" key="1">
    <source>
        <dbReference type="ARBA" id="ARBA00022801"/>
    </source>
</evidence>
<reference evidence="4 5" key="1">
    <citation type="submission" date="2014-02" db="EMBL/GenBank/DDBJ databases">
        <title>The genome sequence of Colletotrichum salicis CBS 607.94.</title>
        <authorList>
            <person name="Baroncelli R."/>
            <person name="Thon M.R."/>
        </authorList>
    </citation>
    <scope>NUCLEOTIDE SEQUENCE [LARGE SCALE GENOMIC DNA]</scope>
    <source>
        <strain evidence="4 5">CBS 607.94</strain>
    </source>
</reference>
<evidence type="ECO:0000259" key="3">
    <source>
        <dbReference type="Pfam" id="PF00082"/>
    </source>
</evidence>
<evidence type="ECO:0000256" key="2">
    <source>
        <dbReference type="SAM" id="MobiDB-lite"/>
    </source>
</evidence>